<sequence length="375" mass="40626">MAAPVDQPVSVHALKRLQSRDSGDNRSEGFKIRLILAPDVSPSYTPDLAKSPWQWLANLALARLTERYFDPAAQRVSGQLAHVIFIGCPHPTTANAEQWPLLGHVLRSDPEADNKAVKTATEVTGIVSSLCVKFHESGIQCPVLTTYETRPTKIRLSALRSEKRLPIPREFAETGIRGEELVPLNLDPRGIKSVGASTQHAKEFRQKVKLLLSGPRELSVARAAQNAINIPVINQNLFASTATQTAPSQPGDVLSTDPAGATFASTERAFSVGWNLVPYEAHNPVNIFLPTAKANTENLGQDPTTTSWPVFKRILGVVHHHPNIATPRMRILQGEQGSLLYGHASKTTSAGSDILITVIGVTGAGKTSFITLVSW</sequence>
<dbReference type="EMBL" id="JAULSN010000007">
    <property type="protein sequence ID" value="KAK3366642.1"/>
    <property type="molecule type" value="Genomic_DNA"/>
</dbReference>
<gene>
    <name evidence="1" type="ORF">B0T24DRAFT_708858</name>
</gene>
<dbReference type="Proteomes" id="UP001287356">
    <property type="component" value="Unassembled WGS sequence"/>
</dbReference>
<reference evidence="1" key="2">
    <citation type="submission" date="2023-06" db="EMBL/GenBank/DDBJ databases">
        <authorList>
            <consortium name="Lawrence Berkeley National Laboratory"/>
            <person name="Haridas S."/>
            <person name="Hensen N."/>
            <person name="Bonometti L."/>
            <person name="Westerberg I."/>
            <person name="Brannstrom I.O."/>
            <person name="Guillou S."/>
            <person name="Cros-Aarteil S."/>
            <person name="Calhoun S."/>
            <person name="Kuo A."/>
            <person name="Mondo S."/>
            <person name="Pangilinan J."/>
            <person name="Riley R."/>
            <person name="Labutti K."/>
            <person name="Andreopoulos B."/>
            <person name="Lipzen A."/>
            <person name="Chen C."/>
            <person name="Yanf M."/>
            <person name="Daum C."/>
            <person name="Ng V."/>
            <person name="Clum A."/>
            <person name="Steindorff A."/>
            <person name="Ohm R."/>
            <person name="Martin F."/>
            <person name="Silar P."/>
            <person name="Natvig D."/>
            <person name="Lalanne C."/>
            <person name="Gautier V."/>
            <person name="Ament-Velasquez S.L."/>
            <person name="Kruys A."/>
            <person name="Hutchinson M.I."/>
            <person name="Powell A.J."/>
            <person name="Barry K."/>
            <person name="Miller A.N."/>
            <person name="Grigoriev I.V."/>
            <person name="Debuchy R."/>
            <person name="Gladieux P."/>
            <person name="Thoren M.H."/>
            <person name="Johannesson H."/>
        </authorList>
    </citation>
    <scope>NUCLEOTIDE SEQUENCE</scope>
    <source>
        <strain evidence="1">CBS 958.72</strain>
    </source>
</reference>
<name>A0AAE0N0Y8_9PEZI</name>
<accession>A0AAE0N0Y8</accession>
<dbReference type="AlphaFoldDB" id="A0AAE0N0Y8"/>
<reference evidence="1" key="1">
    <citation type="journal article" date="2023" name="Mol. Phylogenet. Evol.">
        <title>Genome-scale phylogeny and comparative genomics of the fungal order Sordariales.</title>
        <authorList>
            <person name="Hensen N."/>
            <person name="Bonometti L."/>
            <person name="Westerberg I."/>
            <person name="Brannstrom I.O."/>
            <person name="Guillou S."/>
            <person name="Cros-Aarteil S."/>
            <person name="Calhoun S."/>
            <person name="Haridas S."/>
            <person name="Kuo A."/>
            <person name="Mondo S."/>
            <person name="Pangilinan J."/>
            <person name="Riley R."/>
            <person name="LaButti K."/>
            <person name="Andreopoulos B."/>
            <person name="Lipzen A."/>
            <person name="Chen C."/>
            <person name="Yan M."/>
            <person name="Daum C."/>
            <person name="Ng V."/>
            <person name="Clum A."/>
            <person name="Steindorff A."/>
            <person name="Ohm R.A."/>
            <person name="Martin F."/>
            <person name="Silar P."/>
            <person name="Natvig D.O."/>
            <person name="Lalanne C."/>
            <person name="Gautier V."/>
            <person name="Ament-Velasquez S.L."/>
            <person name="Kruys A."/>
            <person name="Hutchinson M.I."/>
            <person name="Powell A.J."/>
            <person name="Barry K."/>
            <person name="Miller A.N."/>
            <person name="Grigoriev I.V."/>
            <person name="Debuchy R."/>
            <person name="Gladieux P."/>
            <person name="Hiltunen Thoren M."/>
            <person name="Johannesson H."/>
        </authorList>
    </citation>
    <scope>NUCLEOTIDE SEQUENCE</scope>
    <source>
        <strain evidence="1">CBS 958.72</strain>
    </source>
</reference>
<organism evidence="1 2">
    <name type="scientific">Lasiosphaeria ovina</name>
    <dbReference type="NCBI Taxonomy" id="92902"/>
    <lineage>
        <taxon>Eukaryota</taxon>
        <taxon>Fungi</taxon>
        <taxon>Dikarya</taxon>
        <taxon>Ascomycota</taxon>
        <taxon>Pezizomycotina</taxon>
        <taxon>Sordariomycetes</taxon>
        <taxon>Sordariomycetidae</taxon>
        <taxon>Sordariales</taxon>
        <taxon>Lasiosphaeriaceae</taxon>
        <taxon>Lasiosphaeria</taxon>
    </lineage>
</organism>
<comment type="caution">
    <text evidence="1">The sequence shown here is derived from an EMBL/GenBank/DDBJ whole genome shotgun (WGS) entry which is preliminary data.</text>
</comment>
<proteinExistence type="predicted"/>
<evidence type="ECO:0000313" key="2">
    <source>
        <dbReference type="Proteomes" id="UP001287356"/>
    </source>
</evidence>
<evidence type="ECO:0000313" key="1">
    <source>
        <dbReference type="EMBL" id="KAK3366642.1"/>
    </source>
</evidence>
<keyword evidence="2" id="KW-1185">Reference proteome</keyword>
<protein>
    <submittedName>
        <fullName evidence="1">Uncharacterized protein</fullName>
    </submittedName>
</protein>